<accession>A0A2D0ACR7</accession>
<evidence type="ECO:0000313" key="3">
    <source>
        <dbReference type="Proteomes" id="UP000198145"/>
    </source>
</evidence>
<dbReference type="AlphaFoldDB" id="A0A2D0ACR7"/>
<dbReference type="EMBL" id="NJBA01000006">
    <property type="protein sequence ID" value="OWP49449.1"/>
    <property type="molecule type" value="Genomic_DNA"/>
</dbReference>
<dbReference type="Proteomes" id="UP000198145">
    <property type="component" value="Unassembled WGS sequence"/>
</dbReference>
<feature type="transmembrane region" description="Helical" evidence="1">
    <location>
        <begin position="6"/>
        <end position="35"/>
    </location>
</feature>
<name>A0A2D0ACR7_PSENT</name>
<comment type="caution">
    <text evidence="2">The sequence shown here is derived from an EMBL/GenBank/DDBJ whole genome shotgun (WGS) entry which is preliminary data.</text>
</comment>
<evidence type="ECO:0000256" key="1">
    <source>
        <dbReference type="SAM" id="Phobius"/>
    </source>
</evidence>
<feature type="transmembrane region" description="Helical" evidence="1">
    <location>
        <begin position="47"/>
        <end position="70"/>
    </location>
</feature>
<evidence type="ECO:0000313" key="2">
    <source>
        <dbReference type="EMBL" id="OWP49449.1"/>
    </source>
</evidence>
<organism evidence="2 3">
    <name type="scientific">Pseudomonas nitroreducens</name>
    <dbReference type="NCBI Taxonomy" id="46680"/>
    <lineage>
        <taxon>Bacteria</taxon>
        <taxon>Pseudomonadati</taxon>
        <taxon>Pseudomonadota</taxon>
        <taxon>Gammaproteobacteria</taxon>
        <taxon>Pseudomonadales</taxon>
        <taxon>Pseudomonadaceae</taxon>
        <taxon>Pseudomonas</taxon>
    </lineage>
</organism>
<keyword evidence="1" id="KW-1133">Transmembrane helix</keyword>
<protein>
    <submittedName>
        <fullName evidence="2">Uncharacterized protein</fullName>
    </submittedName>
</protein>
<reference evidence="2 3" key="1">
    <citation type="submission" date="2017-06" db="EMBL/GenBank/DDBJ databases">
        <title>Draft genome of Pseudomonas nitroreducens DF05.</title>
        <authorList>
            <person name="Iyer R."/>
        </authorList>
    </citation>
    <scope>NUCLEOTIDE SEQUENCE [LARGE SCALE GENOMIC DNA]</scope>
    <source>
        <strain evidence="2 3">DF05</strain>
    </source>
</reference>
<dbReference type="RefSeq" id="WP_088419380.1">
    <property type="nucleotide sequence ID" value="NZ_NJBA01000006.1"/>
</dbReference>
<sequence length="354" mass="38628">MIPVPLFSPALLITLGVSALAVLALLLWLLALCLFRRARQGWSRHRTVSWSLLVVLLVLCIPQAYMAYVWHVVGEEMRQEEAARHPTLTEPARIRGLDVPAGSRLSLPGSHDWQAAEEVEFPVPTPVHGIPALSVRFSFTWDEQAPAGASVELPVHELRIAAPATVDGWHCGPQAPLRLAVRAESEVLLMGCQIAAGNHAAGLDIPTDSELMRYTTTYGDGLRDADVWRIDVHTPLQLAQLPLSGVTLLLDRERRLYGFESANLARDFTLGEISYPAGTQVQSVNRTLRDRAPGAWLFTPVNGKAARRADGATIAEGMTVVQQPDGRIEAELPNDKAGVIVFDTFDFSPEDSGS</sequence>
<proteinExistence type="predicted"/>
<keyword evidence="1" id="KW-0472">Membrane</keyword>
<keyword evidence="1" id="KW-0812">Transmembrane</keyword>
<gene>
    <name evidence="2" type="ORF">CEG18_17955</name>
</gene>
<dbReference type="eggNOG" id="ENOG5032F6F">
    <property type="taxonomic scope" value="Bacteria"/>
</dbReference>